<dbReference type="Proteomes" id="UP000320888">
    <property type="component" value="Unassembled WGS sequence"/>
</dbReference>
<reference evidence="4 5" key="1">
    <citation type="submission" date="2019-07" db="EMBL/GenBank/DDBJ databases">
        <title>Draft genome for Streptomyces benahoarensis MZ03-48.</title>
        <authorList>
            <person name="Gonzalez-Pimentel J.L."/>
        </authorList>
    </citation>
    <scope>NUCLEOTIDE SEQUENCE [LARGE SCALE GENOMIC DNA]</scope>
    <source>
        <strain evidence="4 5">MZ03-48</strain>
    </source>
</reference>
<dbReference type="EMBL" id="VKLS01000002">
    <property type="protein sequence ID" value="TSB44141.1"/>
    <property type="molecule type" value="Genomic_DNA"/>
</dbReference>
<feature type="compositionally biased region" description="Gly residues" evidence="1">
    <location>
        <begin position="73"/>
        <end position="83"/>
    </location>
</feature>
<evidence type="ECO:0000313" key="4">
    <source>
        <dbReference type="EMBL" id="TSB44141.1"/>
    </source>
</evidence>
<dbReference type="InterPro" id="IPR025326">
    <property type="entry name" value="DUF4232"/>
</dbReference>
<feature type="region of interest" description="Disordered" evidence="1">
    <location>
        <begin position="30"/>
        <end position="86"/>
    </location>
</feature>
<keyword evidence="5" id="KW-1185">Reference proteome</keyword>
<dbReference type="AlphaFoldDB" id="A0A553ZRN2"/>
<dbReference type="PROSITE" id="PS51257">
    <property type="entry name" value="PROKAR_LIPOPROTEIN"/>
    <property type="match status" value="1"/>
</dbReference>
<feature type="compositionally biased region" description="Polar residues" evidence="1">
    <location>
        <begin position="40"/>
        <end position="58"/>
    </location>
</feature>
<feature type="chain" id="PRO_5022118803" evidence="2">
    <location>
        <begin position="29"/>
        <end position="225"/>
    </location>
</feature>
<dbReference type="RefSeq" id="WP_143939531.1">
    <property type="nucleotide sequence ID" value="NZ_VKLS01000002.1"/>
</dbReference>
<organism evidence="4 5">
    <name type="scientific">Streptomyces benahoarensis</name>
    <dbReference type="NCBI Taxonomy" id="2595054"/>
    <lineage>
        <taxon>Bacteria</taxon>
        <taxon>Bacillati</taxon>
        <taxon>Actinomycetota</taxon>
        <taxon>Actinomycetes</taxon>
        <taxon>Kitasatosporales</taxon>
        <taxon>Streptomycetaceae</taxon>
        <taxon>Streptomyces</taxon>
    </lineage>
</organism>
<accession>A0A553ZRN2</accession>
<sequence>MRTSRIRTVTLTAVTAALALGLTACGGADNGTKSDAAAPQSRSASGQDAKGSSAQANSGKDAKGQTESASASGGQGASAGNGGTTTADGQCVGDELMVTAEHRFAGQQGDHLLITAVNKGSKPCWVTSYPSVKLNDEGAALPLSKKAEGGDRQITLQPEGKVYSAVNLFDYGSNNQSGTSFSMALRDQNGHEQPAYSVDVKGEKPQFTWNEADVLNWNTKKPYDF</sequence>
<evidence type="ECO:0000259" key="3">
    <source>
        <dbReference type="Pfam" id="PF14016"/>
    </source>
</evidence>
<gene>
    <name evidence="4" type="ORF">FNZ23_00580</name>
</gene>
<feature type="domain" description="DUF4232" evidence="3">
    <location>
        <begin position="91"/>
        <end position="174"/>
    </location>
</feature>
<protein>
    <submittedName>
        <fullName evidence="4">DUF4232 domain-containing protein</fullName>
    </submittedName>
</protein>
<dbReference type="Pfam" id="PF14016">
    <property type="entry name" value="DUF4232"/>
    <property type="match status" value="1"/>
</dbReference>
<feature type="signal peptide" evidence="2">
    <location>
        <begin position="1"/>
        <end position="28"/>
    </location>
</feature>
<keyword evidence="2" id="KW-0732">Signal</keyword>
<dbReference type="OrthoDB" id="4231166at2"/>
<name>A0A553ZRN2_9ACTN</name>
<evidence type="ECO:0000313" key="5">
    <source>
        <dbReference type="Proteomes" id="UP000320888"/>
    </source>
</evidence>
<comment type="caution">
    <text evidence="4">The sequence shown here is derived from an EMBL/GenBank/DDBJ whole genome shotgun (WGS) entry which is preliminary data.</text>
</comment>
<evidence type="ECO:0000256" key="1">
    <source>
        <dbReference type="SAM" id="MobiDB-lite"/>
    </source>
</evidence>
<proteinExistence type="predicted"/>
<evidence type="ECO:0000256" key="2">
    <source>
        <dbReference type="SAM" id="SignalP"/>
    </source>
</evidence>